<dbReference type="GO" id="GO:0005524">
    <property type="term" value="F:ATP binding"/>
    <property type="evidence" value="ECO:0007669"/>
    <property type="project" value="UniProtKB-UniRule"/>
</dbReference>
<evidence type="ECO:0000256" key="5">
    <source>
        <dbReference type="ARBA" id="ARBA00022741"/>
    </source>
</evidence>
<feature type="domain" description="Hexokinase C-terminal" evidence="15">
    <location>
        <begin position="260"/>
        <end position="496"/>
    </location>
</feature>
<dbReference type="EC" id="2.7.1.-" evidence="12"/>
<comment type="similarity">
    <text evidence="3 12">Belongs to the hexokinase family.</text>
</comment>
<comment type="catalytic activity">
    <reaction evidence="9">
        <text>a D-hexose + ATP = a D-hexose 6-phosphate + ADP + H(+)</text>
        <dbReference type="Rhea" id="RHEA:22740"/>
        <dbReference type="ChEBI" id="CHEBI:4194"/>
        <dbReference type="ChEBI" id="CHEBI:15378"/>
        <dbReference type="ChEBI" id="CHEBI:30616"/>
        <dbReference type="ChEBI" id="CHEBI:229467"/>
        <dbReference type="ChEBI" id="CHEBI:456216"/>
        <dbReference type="EC" id="2.7.1.1"/>
    </reaction>
    <physiologicalReaction direction="left-to-right" evidence="9">
        <dbReference type="Rhea" id="RHEA:22741"/>
    </physiologicalReaction>
</comment>
<sequence>GEAALRSSMLGVLELACLYRSWNRERAHKSVETDFSIEEDIQKIAGKARLCPREYFSLESIMDEFQLPNETLRRLMSHLKNHMDKGLKGGLEMSTLAMLPSFVPELPDGTEHGKFVALDLGGTNLRVMTMEIEPGEQMRTDQYNTSVPSAVMQGTSEQLFDYISKVLGDFLIEKGLAEENLPLGFTFSYPCHQTSIRAATLLRWTKSFTATGVIGEDVVKLLEDAIRRDGRVKVEAMAVLNDTVGTIVAGAYETQGKCDLGVIIGTGTNASYMENTDAIVKGLHDASEPYHHKQMIIDIEWGGFGDRGDAEYIRTQYDRIVDERSDHPGSYCFDKLVAGKCMGEVVRLVLEKLCTLKVLFNGDGSKLLYTTGSFPTKYISEILRDDWGTYSNTRQIMGELGIDDYSFSDILLFREVCLVVSRRSANLIAAAIACVLNRIGQPKMIVAIDGSTYKCHPFFEHWISEKVKELLVPGVKFKLIQTDDGSGKGAALIAAIMSRLKRKEDEKRKEELQRVTEEVVLEENQMTGDIPQHLKTDNDHNDNKQQEEKGRSSMVVELTYKV</sequence>
<comment type="catalytic activity">
    <reaction evidence="11">
        <text>D-glucose + ATP = D-glucose 6-phosphate + ADP + H(+)</text>
        <dbReference type="Rhea" id="RHEA:17825"/>
        <dbReference type="ChEBI" id="CHEBI:4167"/>
        <dbReference type="ChEBI" id="CHEBI:15378"/>
        <dbReference type="ChEBI" id="CHEBI:30616"/>
        <dbReference type="ChEBI" id="CHEBI:61548"/>
        <dbReference type="ChEBI" id="CHEBI:456216"/>
        <dbReference type="EC" id="2.7.1.1"/>
    </reaction>
    <physiologicalReaction direction="left-to-right" evidence="11">
        <dbReference type="Rhea" id="RHEA:17826"/>
    </physiologicalReaction>
</comment>
<comment type="catalytic activity">
    <reaction evidence="10">
        <text>D-fructose + ATP = D-fructose 6-phosphate + ADP + H(+)</text>
        <dbReference type="Rhea" id="RHEA:16125"/>
        <dbReference type="ChEBI" id="CHEBI:15378"/>
        <dbReference type="ChEBI" id="CHEBI:30616"/>
        <dbReference type="ChEBI" id="CHEBI:37721"/>
        <dbReference type="ChEBI" id="CHEBI:61527"/>
        <dbReference type="ChEBI" id="CHEBI:456216"/>
        <dbReference type="EC" id="2.7.1.1"/>
    </reaction>
    <physiologicalReaction direction="left-to-right" evidence="10">
        <dbReference type="Rhea" id="RHEA:16126"/>
    </physiologicalReaction>
</comment>
<dbReference type="PANTHER" id="PTHR19443">
    <property type="entry name" value="HEXOKINASE"/>
    <property type="match status" value="1"/>
</dbReference>
<dbReference type="InterPro" id="IPR001312">
    <property type="entry name" value="Hexokinase"/>
</dbReference>
<dbReference type="GO" id="GO:0008865">
    <property type="term" value="F:fructokinase activity"/>
    <property type="evidence" value="ECO:0007669"/>
    <property type="project" value="TreeGrafter"/>
</dbReference>
<dbReference type="InterPro" id="IPR043129">
    <property type="entry name" value="ATPase_NBD"/>
</dbReference>
<dbReference type="PRINTS" id="PR00475">
    <property type="entry name" value="HEXOKINASE"/>
</dbReference>
<dbReference type="GO" id="GO:0001678">
    <property type="term" value="P:intracellular glucose homeostasis"/>
    <property type="evidence" value="ECO:0007669"/>
    <property type="project" value="InterPro"/>
</dbReference>
<dbReference type="AlphaFoldDB" id="A0A7I5E5T6"/>
<evidence type="ECO:0000256" key="3">
    <source>
        <dbReference type="ARBA" id="ARBA00009225"/>
    </source>
</evidence>
<dbReference type="Pfam" id="PF03727">
    <property type="entry name" value="Hexokinase_2"/>
    <property type="match status" value="1"/>
</dbReference>
<keyword evidence="16" id="KW-1185">Reference proteome</keyword>
<evidence type="ECO:0000256" key="4">
    <source>
        <dbReference type="ARBA" id="ARBA00022679"/>
    </source>
</evidence>
<evidence type="ECO:0000259" key="15">
    <source>
        <dbReference type="Pfam" id="PF03727"/>
    </source>
</evidence>
<dbReference type="GO" id="GO:0005536">
    <property type="term" value="F:D-glucose binding"/>
    <property type="evidence" value="ECO:0007669"/>
    <property type="project" value="InterPro"/>
</dbReference>
<name>A0A7I5E5T6_HAECO</name>
<keyword evidence="7 12" id="KW-0067">ATP-binding</keyword>
<evidence type="ECO:0000256" key="2">
    <source>
        <dbReference type="ARBA" id="ARBA00005028"/>
    </source>
</evidence>
<organism evidence="16 17">
    <name type="scientific">Haemonchus contortus</name>
    <name type="common">Barber pole worm</name>
    <dbReference type="NCBI Taxonomy" id="6289"/>
    <lineage>
        <taxon>Eukaryota</taxon>
        <taxon>Metazoa</taxon>
        <taxon>Ecdysozoa</taxon>
        <taxon>Nematoda</taxon>
        <taxon>Chromadorea</taxon>
        <taxon>Rhabditida</taxon>
        <taxon>Rhabditina</taxon>
        <taxon>Rhabditomorpha</taxon>
        <taxon>Strongyloidea</taxon>
        <taxon>Trichostrongylidae</taxon>
        <taxon>Haemonchus</taxon>
    </lineage>
</organism>
<dbReference type="GO" id="GO:0005739">
    <property type="term" value="C:mitochondrion"/>
    <property type="evidence" value="ECO:0007669"/>
    <property type="project" value="TreeGrafter"/>
</dbReference>
<dbReference type="Pfam" id="PF00349">
    <property type="entry name" value="Hexokinase_1"/>
    <property type="match status" value="1"/>
</dbReference>
<evidence type="ECO:0000256" key="7">
    <source>
        <dbReference type="ARBA" id="ARBA00022840"/>
    </source>
</evidence>
<evidence type="ECO:0000256" key="10">
    <source>
        <dbReference type="ARBA" id="ARBA00047905"/>
    </source>
</evidence>
<evidence type="ECO:0000256" key="6">
    <source>
        <dbReference type="ARBA" id="ARBA00022777"/>
    </source>
</evidence>
<comment type="pathway">
    <text evidence="1">Carbohydrate degradation; glycolysis; D-glyceraldehyde 3-phosphate and glycerone phosphate from D-glucose: step 1/4.</text>
</comment>
<comment type="pathway">
    <text evidence="2">Carbohydrate metabolism; hexose metabolism.</text>
</comment>
<evidence type="ECO:0000256" key="12">
    <source>
        <dbReference type="RuleBase" id="RU362007"/>
    </source>
</evidence>
<evidence type="ECO:0000256" key="11">
    <source>
        <dbReference type="ARBA" id="ARBA00048160"/>
    </source>
</evidence>
<dbReference type="Gene3D" id="3.40.367.20">
    <property type="match status" value="1"/>
</dbReference>
<keyword evidence="8 12" id="KW-0324">Glycolysis</keyword>
<keyword evidence="5 12" id="KW-0547">Nucleotide-binding</keyword>
<evidence type="ECO:0000256" key="9">
    <source>
        <dbReference type="ARBA" id="ARBA00044613"/>
    </source>
</evidence>
<feature type="region of interest" description="Disordered" evidence="13">
    <location>
        <begin position="526"/>
        <end position="553"/>
    </location>
</feature>
<dbReference type="UniPathway" id="UPA00109">
    <property type="reaction ID" value="UER00180"/>
</dbReference>
<dbReference type="GO" id="GO:0005829">
    <property type="term" value="C:cytosol"/>
    <property type="evidence" value="ECO:0007669"/>
    <property type="project" value="TreeGrafter"/>
</dbReference>
<evidence type="ECO:0000256" key="8">
    <source>
        <dbReference type="ARBA" id="ARBA00023152"/>
    </source>
</evidence>
<dbReference type="SUPFAM" id="SSF53067">
    <property type="entry name" value="Actin-like ATPase domain"/>
    <property type="match status" value="2"/>
</dbReference>
<dbReference type="GO" id="GO:0006006">
    <property type="term" value="P:glucose metabolic process"/>
    <property type="evidence" value="ECO:0007669"/>
    <property type="project" value="UniProtKB-ARBA"/>
</dbReference>
<dbReference type="InterPro" id="IPR022673">
    <property type="entry name" value="Hexokinase_C"/>
</dbReference>
<feature type="compositionally biased region" description="Basic and acidic residues" evidence="13">
    <location>
        <begin position="532"/>
        <end position="551"/>
    </location>
</feature>
<dbReference type="OMA" id="TNIRVCD"/>
<dbReference type="InterPro" id="IPR022672">
    <property type="entry name" value="Hexokinase_N"/>
</dbReference>
<dbReference type="WBParaSite" id="HCON_00016320-00001">
    <property type="protein sequence ID" value="HCON_00016320-00001"/>
    <property type="gene ID" value="HCON_00016320"/>
</dbReference>
<accession>A0A7I5E5T6</accession>
<dbReference type="Proteomes" id="UP000025227">
    <property type="component" value="Unplaced"/>
</dbReference>
<dbReference type="GO" id="GO:0006096">
    <property type="term" value="P:glycolytic process"/>
    <property type="evidence" value="ECO:0007669"/>
    <property type="project" value="UniProtKB-UniPathway"/>
</dbReference>
<dbReference type="OrthoDB" id="419537at2759"/>
<dbReference type="FunFam" id="3.30.420.40:FF:000805">
    <property type="entry name" value="Hexokinase-2"/>
    <property type="match status" value="1"/>
</dbReference>
<evidence type="ECO:0000256" key="1">
    <source>
        <dbReference type="ARBA" id="ARBA00004888"/>
    </source>
</evidence>
<proteinExistence type="inferred from homology"/>
<evidence type="ECO:0000313" key="16">
    <source>
        <dbReference type="Proteomes" id="UP000025227"/>
    </source>
</evidence>
<dbReference type="PANTHER" id="PTHR19443:SF77">
    <property type="entry name" value="PHOSPHOTRANSFERASE"/>
    <property type="match status" value="1"/>
</dbReference>
<evidence type="ECO:0000313" key="17">
    <source>
        <dbReference type="WBParaSite" id="HCON_00016320-00001"/>
    </source>
</evidence>
<dbReference type="Gene3D" id="3.30.420.40">
    <property type="match status" value="1"/>
</dbReference>
<dbReference type="CDD" id="cd24019">
    <property type="entry name" value="ASKHA_NBD_HK_meta"/>
    <property type="match status" value="1"/>
</dbReference>
<keyword evidence="6 12" id="KW-0418">Kinase</keyword>
<keyword evidence="4 12" id="KW-0808">Transferase</keyword>
<evidence type="ECO:0000259" key="14">
    <source>
        <dbReference type="Pfam" id="PF00349"/>
    </source>
</evidence>
<dbReference type="UniPathway" id="UPA00242"/>
<dbReference type="PROSITE" id="PS51748">
    <property type="entry name" value="HEXOKINASE_2"/>
    <property type="match status" value="1"/>
</dbReference>
<protein>
    <recommendedName>
        <fullName evidence="12">Phosphotransferase</fullName>
        <ecNumber evidence="12">2.7.1.-</ecNumber>
    </recommendedName>
</protein>
<feature type="domain" description="Hexokinase N-terminal" evidence="14">
    <location>
        <begin position="58"/>
        <end position="252"/>
    </location>
</feature>
<dbReference type="GO" id="GO:0004340">
    <property type="term" value="F:glucokinase activity"/>
    <property type="evidence" value="ECO:0007669"/>
    <property type="project" value="TreeGrafter"/>
</dbReference>
<dbReference type="FunFam" id="3.40.367.20:FF:000005">
    <property type="entry name" value="Phosphotransferase"/>
    <property type="match status" value="1"/>
</dbReference>
<reference evidence="17" key="1">
    <citation type="submission" date="2020-12" db="UniProtKB">
        <authorList>
            <consortium name="WormBaseParasite"/>
        </authorList>
    </citation>
    <scope>IDENTIFICATION</scope>
    <source>
        <strain evidence="17">MHco3</strain>
    </source>
</reference>
<evidence type="ECO:0000256" key="13">
    <source>
        <dbReference type="SAM" id="MobiDB-lite"/>
    </source>
</evidence>